<dbReference type="GO" id="GO:0009360">
    <property type="term" value="C:DNA polymerase III complex"/>
    <property type="evidence" value="ECO:0007669"/>
    <property type="project" value="InterPro"/>
</dbReference>
<dbReference type="InterPro" id="IPR012763">
    <property type="entry name" value="DNA_pol_III_sug/sutau_N"/>
</dbReference>
<dbReference type="Pfam" id="PF13177">
    <property type="entry name" value="DNA_pol3_delta2"/>
    <property type="match status" value="1"/>
</dbReference>
<keyword evidence="5" id="KW-0479">Metal-binding</keyword>
<dbReference type="EMBL" id="JADWDC010000060">
    <property type="protein sequence ID" value="MCC0178942.1"/>
    <property type="molecule type" value="Genomic_DNA"/>
</dbReference>
<evidence type="ECO:0000256" key="9">
    <source>
        <dbReference type="ARBA" id="ARBA00022932"/>
    </source>
</evidence>
<dbReference type="GO" id="GO:0003887">
    <property type="term" value="F:DNA-directed DNA polymerase activity"/>
    <property type="evidence" value="ECO:0007669"/>
    <property type="project" value="UniProtKB-KW"/>
</dbReference>
<dbReference type="InterPro" id="IPR022754">
    <property type="entry name" value="DNA_pol_III_gamma-3"/>
</dbReference>
<dbReference type="SUPFAM" id="SSF52540">
    <property type="entry name" value="P-loop containing nucleoside triphosphate hydrolases"/>
    <property type="match status" value="1"/>
</dbReference>
<dbReference type="FunFam" id="3.40.50.300:FF:000014">
    <property type="entry name" value="DNA polymerase III subunit gamma/tau"/>
    <property type="match status" value="1"/>
</dbReference>
<dbReference type="Gene3D" id="1.20.272.10">
    <property type="match status" value="1"/>
</dbReference>
<evidence type="ECO:0000313" key="15">
    <source>
        <dbReference type="EMBL" id="MCC0178942.1"/>
    </source>
</evidence>
<comment type="catalytic activity">
    <reaction evidence="11 12">
        <text>DNA(n) + a 2'-deoxyribonucleoside 5'-triphosphate = DNA(n+1) + diphosphate</text>
        <dbReference type="Rhea" id="RHEA:22508"/>
        <dbReference type="Rhea" id="RHEA-COMP:17339"/>
        <dbReference type="Rhea" id="RHEA-COMP:17340"/>
        <dbReference type="ChEBI" id="CHEBI:33019"/>
        <dbReference type="ChEBI" id="CHEBI:61560"/>
        <dbReference type="ChEBI" id="CHEBI:173112"/>
        <dbReference type="EC" id="2.7.7.7"/>
    </reaction>
</comment>
<dbReference type="InterPro" id="IPR008921">
    <property type="entry name" value="DNA_pol3_clamp-load_cplx_C"/>
</dbReference>
<dbReference type="NCBIfam" id="NF011510">
    <property type="entry name" value="PRK14948.1"/>
    <property type="match status" value="1"/>
</dbReference>
<evidence type="ECO:0000256" key="5">
    <source>
        <dbReference type="ARBA" id="ARBA00022723"/>
    </source>
</evidence>
<keyword evidence="16" id="KW-1185">Reference proteome</keyword>
<evidence type="ECO:0000256" key="1">
    <source>
        <dbReference type="ARBA" id="ARBA00006360"/>
    </source>
</evidence>
<keyword evidence="8 12" id="KW-0067">ATP-binding</keyword>
<name>A0A964BUJ0_9CYAN</name>
<feature type="region of interest" description="Disordered" evidence="13">
    <location>
        <begin position="429"/>
        <end position="462"/>
    </location>
</feature>
<dbReference type="EC" id="2.7.7.7" evidence="12"/>
<keyword evidence="7" id="KW-0862">Zinc</keyword>
<keyword evidence="3 12" id="KW-0548">Nucleotidyltransferase</keyword>
<evidence type="ECO:0000256" key="11">
    <source>
        <dbReference type="ARBA" id="ARBA00049244"/>
    </source>
</evidence>
<dbReference type="InterPro" id="IPR050238">
    <property type="entry name" value="DNA_Rep/Repair_Clamp_Loader"/>
</dbReference>
<evidence type="ECO:0000256" key="6">
    <source>
        <dbReference type="ARBA" id="ARBA00022741"/>
    </source>
</evidence>
<dbReference type="NCBIfam" id="TIGR02397">
    <property type="entry name" value="dnaX_nterm"/>
    <property type="match status" value="1"/>
</dbReference>
<keyword evidence="4 12" id="KW-0235">DNA replication</keyword>
<dbReference type="CDD" id="cd00009">
    <property type="entry name" value="AAA"/>
    <property type="match status" value="1"/>
</dbReference>
<dbReference type="SMART" id="SM00382">
    <property type="entry name" value="AAA"/>
    <property type="match status" value="1"/>
</dbReference>
<dbReference type="InterPro" id="IPR045085">
    <property type="entry name" value="HLD_clamp_pol_III_gamma_tau"/>
</dbReference>
<dbReference type="Pfam" id="PF12169">
    <property type="entry name" value="DNA_pol3_gamma3"/>
    <property type="match status" value="1"/>
</dbReference>
<dbReference type="Gene3D" id="3.40.50.300">
    <property type="entry name" value="P-loop containing nucleotide triphosphate hydrolases"/>
    <property type="match status" value="1"/>
</dbReference>
<dbReference type="GO" id="GO:0046872">
    <property type="term" value="F:metal ion binding"/>
    <property type="evidence" value="ECO:0007669"/>
    <property type="project" value="UniProtKB-KW"/>
</dbReference>
<feature type="domain" description="AAA+ ATPase" evidence="14">
    <location>
        <begin position="37"/>
        <end position="181"/>
    </location>
</feature>
<organism evidence="15 16">
    <name type="scientific">Waterburya agarophytonicola KI4</name>
    <dbReference type="NCBI Taxonomy" id="2874699"/>
    <lineage>
        <taxon>Bacteria</taxon>
        <taxon>Bacillati</taxon>
        <taxon>Cyanobacteriota</taxon>
        <taxon>Cyanophyceae</taxon>
        <taxon>Pleurocapsales</taxon>
        <taxon>Hyellaceae</taxon>
        <taxon>Waterburya</taxon>
        <taxon>Waterburya agarophytonicola</taxon>
    </lineage>
</organism>
<dbReference type="InterPro" id="IPR054506">
    <property type="entry name" value="DnaA_N-like_STI"/>
</dbReference>
<keyword evidence="10" id="KW-0175">Coiled coil</keyword>
<dbReference type="GO" id="GO:0005524">
    <property type="term" value="F:ATP binding"/>
    <property type="evidence" value="ECO:0007669"/>
    <property type="project" value="UniProtKB-KW"/>
</dbReference>
<comment type="subunit">
    <text evidence="12">DNA polymerase III contains a core (composed of alpha, epsilon and theta chains) that associates with a tau subunit. This core dimerizes to form the POLIII' complex. PolIII' associates with the gamma complex (composed of gamma, delta, delta', psi and chi chains) and with the beta chain to form the complete DNA polymerase III complex.</text>
</comment>
<dbReference type="PANTHER" id="PTHR11669">
    <property type="entry name" value="REPLICATION FACTOR C / DNA POLYMERASE III GAMMA-TAU SUBUNIT"/>
    <property type="match status" value="1"/>
</dbReference>
<feature type="region of interest" description="Disordered" evidence="13">
    <location>
        <begin position="539"/>
        <end position="564"/>
    </location>
</feature>
<comment type="caution">
    <text evidence="15">The sequence shown here is derived from an EMBL/GenBank/DDBJ whole genome shotgun (WGS) entry which is preliminary data.</text>
</comment>
<evidence type="ECO:0000256" key="13">
    <source>
        <dbReference type="SAM" id="MobiDB-lite"/>
    </source>
</evidence>
<evidence type="ECO:0000256" key="10">
    <source>
        <dbReference type="ARBA" id="ARBA00023054"/>
    </source>
</evidence>
<dbReference type="RefSeq" id="WP_229642046.1">
    <property type="nucleotide sequence ID" value="NZ_JADWDC010000060.1"/>
</dbReference>
<evidence type="ECO:0000256" key="4">
    <source>
        <dbReference type="ARBA" id="ARBA00022705"/>
    </source>
</evidence>
<dbReference type="Gene3D" id="1.10.8.60">
    <property type="match status" value="1"/>
</dbReference>
<evidence type="ECO:0000256" key="8">
    <source>
        <dbReference type="ARBA" id="ARBA00022840"/>
    </source>
</evidence>
<gene>
    <name evidence="12" type="primary">dnaX</name>
    <name evidence="15" type="ORF">I4641_18400</name>
</gene>
<accession>A0A964BUJ0</accession>
<comment type="similarity">
    <text evidence="1 12">Belongs to the DnaX/STICHEL family.</text>
</comment>
<feature type="compositionally biased region" description="Polar residues" evidence="13">
    <location>
        <begin position="542"/>
        <end position="553"/>
    </location>
</feature>
<dbReference type="NCBIfam" id="NF004046">
    <property type="entry name" value="PRK05563.1"/>
    <property type="match status" value="1"/>
</dbReference>
<evidence type="ECO:0000256" key="3">
    <source>
        <dbReference type="ARBA" id="ARBA00022695"/>
    </source>
</evidence>
<dbReference type="PANTHER" id="PTHR11669:SF0">
    <property type="entry name" value="PROTEIN STICHEL-LIKE 2"/>
    <property type="match status" value="1"/>
</dbReference>
<dbReference type="SUPFAM" id="SSF48019">
    <property type="entry name" value="post-AAA+ oligomerization domain-like"/>
    <property type="match status" value="1"/>
</dbReference>
<dbReference type="AlphaFoldDB" id="A0A964BUJ0"/>
<dbReference type="FunFam" id="1.10.8.60:FF:000013">
    <property type="entry name" value="DNA polymerase III subunit gamma/tau"/>
    <property type="match status" value="1"/>
</dbReference>
<dbReference type="GO" id="GO:0006261">
    <property type="term" value="P:DNA-templated DNA replication"/>
    <property type="evidence" value="ECO:0007669"/>
    <property type="project" value="TreeGrafter"/>
</dbReference>
<evidence type="ECO:0000256" key="7">
    <source>
        <dbReference type="ARBA" id="ARBA00022833"/>
    </source>
</evidence>
<proteinExistence type="inferred from homology"/>
<dbReference type="Pfam" id="PF23007">
    <property type="entry name" value="DnaA_N-like_STI"/>
    <property type="match status" value="1"/>
</dbReference>
<evidence type="ECO:0000259" key="14">
    <source>
        <dbReference type="SMART" id="SM00382"/>
    </source>
</evidence>
<evidence type="ECO:0000313" key="16">
    <source>
        <dbReference type="Proteomes" id="UP000729733"/>
    </source>
</evidence>
<evidence type="ECO:0000256" key="12">
    <source>
        <dbReference type="RuleBase" id="RU364063"/>
    </source>
</evidence>
<comment type="function">
    <text evidence="12">DNA polymerase III is a complex, multichain enzyme responsible for most of the replicative synthesis in bacteria. This DNA polymerase also exhibits 3' to 5' exonuclease activity.</text>
</comment>
<evidence type="ECO:0000256" key="2">
    <source>
        <dbReference type="ARBA" id="ARBA00022679"/>
    </source>
</evidence>
<dbReference type="Pfam" id="PF22608">
    <property type="entry name" value="DNAX_ATPase_lid"/>
    <property type="match status" value="1"/>
</dbReference>
<keyword evidence="6 12" id="KW-0547">Nucleotide-binding</keyword>
<dbReference type="Proteomes" id="UP000729733">
    <property type="component" value="Unassembled WGS sequence"/>
</dbReference>
<dbReference type="InterPro" id="IPR027417">
    <property type="entry name" value="P-loop_NTPase"/>
</dbReference>
<dbReference type="InterPro" id="IPR003593">
    <property type="entry name" value="AAA+_ATPase"/>
</dbReference>
<protein>
    <recommendedName>
        <fullName evidence="12">DNA polymerase III subunit gamma/tau</fullName>
        <ecNumber evidence="12">2.7.7.7</ecNumber>
    </recommendedName>
</protein>
<keyword evidence="2 12" id="KW-0808">Transferase</keyword>
<keyword evidence="9 12" id="KW-0239">DNA-directed DNA polymerase</keyword>
<dbReference type="GO" id="GO:0003677">
    <property type="term" value="F:DNA binding"/>
    <property type="evidence" value="ECO:0007669"/>
    <property type="project" value="InterPro"/>
</dbReference>
<sequence length="724" mass="79829">MPYEPIHHKYRPQTFKDLVGQETIALTLSNALKQEKIAPAYLFTGPRGTGKTSSARILAKSLNCLASDRPTPEPCGICEACLAIAKGSALDVMEIDAASNTGVDNIREIIERSRFAPVQCRYKIYAIDECHMLSTAAFNALLKTLEEPPPQVVFILATTDPQRVLSTIISRCQRFDYRRIPLPEMVSHLEYIARSENIAIANDALTLIAQIANGGLRDAESLLDQLSLLPDTISVEKVWDLVGAVPEQDLLKLLHVINQDNSLGVLEQCRSLLDRGREPIVVLQNLASFYLNLLIAKTAPQCPDLVAVTETCWQQLCEEAASWDTSLILRGQQHLKEAENQLKRTTQPRLWLEVTLLGLLPQAHQTIVSQAEPVISKIATVSASINIPVIEPQAPQNNIAPAEDTKVIAKVGEQPQKLPEKLASVPPSIAEPKFSSVPPKVPPTTPETFPSNPSPESSPATVSNVDIQGIWNRVVDSVPSRMTQTLLTQHCHLVSFDGSSAIVGISSATLQKLNQNKVPNIEQAFAKVVQHKVKVQLEVPAKNNNSKKNSEPVNNPPQQPIRTPRNDVQQDFAQSPDNSNYYVEPVEPVKPNIVQKDRVIKPQSDNFSDLNSAVLDSSVFNQNVRPFSQNSTSATTASVQNSLQNNISLIPSPEAIEVDLDSDYEDDDLQKAIASLTQSFEGELVKMERDGDELLELIETAEIETSKTIPILDRPDIEDYEDDW</sequence>
<dbReference type="CDD" id="cd18137">
    <property type="entry name" value="HLD_clamp_pol_III_gamma_tau"/>
    <property type="match status" value="1"/>
</dbReference>
<reference evidence="15" key="1">
    <citation type="journal article" date="2021" name="Antonie Van Leeuwenhoek">
        <title>Draft genome and description of Waterburya agarophytonicola gen. nov. sp. nov. (Pleurocapsales, Cyanobacteria): a seaweed symbiont.</title>
        <authorList>
            <person name="Bonthond G."/>
            <person name="Shalygin S."/>
            <person name="Bayer T."/>
            <person name="Weinberger F."/>
        </authorList>
    </citation>
    <scope>NUCLEOTIDE SEQUENCE</scope>
    <source>
        <strain evidence="15">KI4</strain>
    </source>
</reference>